<gene>
    <name evidence="1" type="ORF">AZ34_12005</name>
</gene>
<comment type="caution">
    <text evidence="1">The sequence shown here is derived from an EMBL/GenBank/DDBJ whole genome shotgun (WGS) entry which is preliminary data.</text>
</comment>
<reference evidence="1 2" key="1">
    <citation type="submission" date="2014-02" db="EMBL/GenBank/DDBJ databases">
        <title>Draft Genome of Hylemonella gracilis isolated from the Niagara River.</title>
        <authorList>
            <person name="Pawlowski D.R."/>
            <person name="Koudelka G.B."/>
        </authorList>
    </citation>
    <scope>NUCLEOTIDE SEQUENCE [LARGE SCALE GENOMIC DNA]</scope>
    <source>
        <strain evidence="1 2">Niagara R</strain>
    </source>
</reference>
<dbReference type="STRING" id="1458275.AZ34_12005"/>
<evidence type="ECO:0000313" key="1">
    <source>
        <dbReference type="EMBL" id="EYC52898.1"/>
    </source>
</evidence>
<name>A0A016XNV1_9BURK</name>
<evidence type="ECO:0000313" key="2">
    <source>
        <dbReference type="Proteomes" id="UP000023268"/>
    </source>
</evidence>
<accession>A0A016XNV1</accession>
<dbReference type="AlphaFoldDB" id="A0A016XNV1"/>
<organism evidence="1 2">
    <name type="scientific">Hylemonella gracilis str. Niagara R</name>
    <dbReference type="NCBI Taxonomy" id="1458275"/>
    <lineage>
        <taxon>Bacteria</taxon>
        <taxon>Pseudomonadati</taxon>
        <taxon>Pseudomonadota</taxon>
        <taxon>Betaproteobacteria</taxon>
        <taxon>Burkholderiales</taxon>
        <taxon>Comamonadaceae</taxon>
        <taxon>Hylemonella</taxon>
    </lineage>
</organism>
<sequence>MSAAYTVRMQCGGITRAQDVIADSRMDAVILGLDILIQLHIEDAMTDGPIVVTAVPKHMRTRLGCDSAGVCTVNAACPRHHTCLEEAVFSRTTRAREGVLQ</sequence>
<dbReference type="Proteomes" id="UP000023268">
    <property type="component" value="Unassembled WGS sequence"/>
</dbReference>
<protein>
    <submittedName>
        <fullName evidence="1">Uncharacterized protein</fullName>
    </submittedName>
</protein>
<dbReference type="RefSeq" id="WP_035608248.1">
    <property type="nucleotide sequence ID" value="NZ_JEMG01000001.1"/>
</dbReference>
<dbReference type="EMBL" id="JEMG01000001">
    <property type="protein sequence ID" value="EYC52898.1"/>
    <property type="molecule type" value="Genomic_DNA"/>
</dbReference>
<proteinExistence type="predicted"/>